<dbReference type="EMBL" id="AP019685">
    <property type="protein sequence ID" value="BBK05628.1"/>
    <property type="molecule type" value="Genomic_DNA"/>
</dbReference>
<gene>
    <name evidence="1" type="ORF">NU60_15760</name>
</gene>
<reference evidence="1" key="1">
    <citation type="submission" date="2019-05" db="EMBL/GenBank/DDBJ databases">
        <title>Complete genome sequence of multidrug resistant Acinetonacter baumannii.</title>
        <authorList>
            <person name="Wachino J."/>
        </authorList>
    </citation>
    <scope>NUCLEOTIDE SEQUENCE</scope>
    <source>
        <strain evidence="1">NU-60</strain>
    </source>
</reference>
<evidence type="ECO:0000313" key="1">
    <source>
        <dbReference type="EMBL" id="BBK05628.1"/>
    </source>
</evidence>
<dbReference type="Gene3D" id="3.40.1260.10">
    <property type="entry name" value="DsrEFH-like"/>
    <property type="match status" value="1"/>
</dbReference>
<accession>A0A4P2WZJ6</accession>
<organism evidence="1">
    <name type="scientific">Acinetobacter baumannii</name>
    <dbReference type="NCBI Taxonomy" id="470"/>
    <lineage>
        <taxon>Bacteria</taxon>
        <taxon>Pseudomonadati</taxon>
        <taxon>Pseudomonadota</taxon>
        <taxon>Gammaproteobacteria</taxon>
        <taxon>Moraxellales</taxon>
        <taxon>Moraxellaceae</taxon>
        <taxon>Acinetobacter</taxon>
        <taxon>Acinetobacter calcoaceticus/baumannii complex</taxon>
    </lineage>
</organism>
<dbReference type="AlphaFoldDB" id="A0A4P2WZJ6"/>
<dbReference type="InterPro" id="IPR027396">
    <property type="entry name" value="DsrEFH-like"/>
</dbReference>
<evidence type="ECO:0008006" key="2">
    <source>
        <dbReference type="Google" id="ProtNLM"/>
    </source>
</evidence>
<sequence>MVDKGVILMTQSTLYLVQASYHHTPRIIEELAKLFHKDDQIVFMGDSTAQLSVNICQQFGSVSCLSHEKDLIDAETLAQVKVLNYDQFADLVLQFNRCISLK</sequence>
<protein>
    <recommendedName>
        <fullName evidence="2">DsrH like protein</fullName>
    </recommendedName>
</protein>
<proteinExistence type="predicted"/>
<name>A0A4P2WZJ6_ACIBA</name>